<dbReference type="Proteomes" id="UP000604475">
    <property type="component" value="Unassembled WGS sequence"/>
</dbReference>
<dbReference type="SUPFAM" id="SSF54427">
    <property type="entry name" value="NTF2-like"/>
    <property type="match status" value="1"/>
</dbReference>
<keyword evidence="1" id="KW-0175">Coiled coil</keyword>
<dbReference type="InterPro" id="IPR037401">
    <property type="entry name" value="SnoaL-like"/>
</dbReference>
<dbReference type="InterPro" id="IPR032710">
    <property type="entry name" value="NTF2-like_dom_sf"/>
</dbReference>
<evidence type="ECO:0000313" key="4">
    <source>
        <dbReference type="Proteomes" id="UP000604475"/>
    </source>
</evidence>
<feature type="domain" description="SnoaL-like" evidence="2">
    <location>
        <begin position="31"/>
        <end position="158"/>
    </location>
</feature>
<dbReference type="Gene3D" id="3.10.450.50">
    <property type="match status" value="1"/>
</dbReference>
<evidence type="ECO:0000256" key="1">
    <source>
        <dbReference type="SAM" id="Coils"/>
    </source>
</evidence>
<reference evidence="3" key="1">
    <citation type="submission" date="2020-12" db="EMBL/GenBank/DDBJ databases">
        <title>Genomic characterization of non-nitrogen-fixing Frankia strains.</title>
        <authorList>
            <person name="Carlos-Shanley C."/>
            <person name="Guerra T."/>
            <person name="Hahn D."/>
        </authorList>
    </citation>
    <scope>NUCLEOTIDE SEQUENCE</scope>
    <source>
        <strain evidence="3">CN6</strain>
    </source>
</reference>
<name>A0A937RB27_9ACTN</name>
<dbReference type="Pfam" id="PF13577">
    <property type="entry name" value="SnoaL_4"/>
    <property type="match status" value="1"/>
</dbReference>
<gene>
    <name evidence="3" type="ORF">I7412_07555</name>
</gene>
<dbReference type="EMBL" id="JAEACQ010000154">
    <property type="protein sequence ID" value="MBL7627022.1"/>
    <property type="molecule type" value="Genomic_DNA"/>
</dbReference>
<comment type="caution">
    <text evidence="3">The sequence shown here is derived from an EMBL/GenBank/DDBJ whole genome shotgun (WGS) entry which is preliminary data.</text>
</comment>
<organism evidence="3 4">
    <name type="scientific">Frankia nepalensis</name>
    <dbReference type="NCBI Taxonomy" id="1836974"/>
    <lineage>
        <taxon>Bacteria</taxon>
        <taxon>Bacillati</taxon>
        <taxon>Actinomycetota</taxon>
        <taxon>Actinomycetes</taxon>
        <taxon>Frankiales</taxon>
        <taxon>Frankiaceae</taxon>
        <taxon>Frankia</taxon>
    </lineage>
</organism>
<feature type="coiled-coil region" evidence="1">
    <location>
        <begin position="15"/>
        <end position="42"/>
    </location>
</feature>
<evidence type="ECO:0000313" key="3">
    <source>
        <dbReference type="EMBL" id="MBL7627022.1"/>
    </source>
</evidence>
<evidence type="ECO:0000259" key="2">
    <source>
        <dbReference type="Pfam" id="PF13577"/>
    </source>
</evidence>
<dbReference type="AlphaFoldDB" id="A0A937RB27"/>
<proteinExistence type="predicted"/>
<protein>
    <submittedName>
        <fullName evidence="3">Nuclear transport factor 2 family protein</fullName>
    </submittedName>
</protein>
<sequence length="180" mass="20085">MANRGRTWRARRRARGDVEQKLEELAARLRAAEDQLDILRLLNRYGPLVDSGSAAEAADLWVAGGGYDFTGVTGDGTRVEAPRGLAALYQTDVHTDLVATGVAHLTARPHITLHGETADAVGYSLVIRREDDHWYLWRAAINHWALARTADGWRITERYNRVLDGSLESRATMRRILADP</sequence>
<keyword evidence="4" id="KW-1185">Reference proteome</keyword>
<accession>A0A937RB27</accession>